<dbReference type="AlphaFoldDB" id="A0A380LP86"/>
<dbReference type="SUPFAM" id="SSF51445">
    <property type="entry name" value="(Trans)glycosidases"/>
    <property type="match status" value="1"/>
</dbReference>
<dbReference type="Gene3D" id="2.30.30.40">
    <property type="entry name" value="SH3 Domains"/>
    <property type="match status" value="1"/>
</dbReference>
<accession>A0A380LP86</accession>
<name>A0A380LP86_9FIRM</name>
<dbReference type="EMBL" id="UHFX01000003">
    <property type="protein sequence ID" value="SUO05015.1"/>
    <property type="molecule type" value="Genomic_DNA"/>
</dbReference>
<feature type="domain" description="DUF4015" evidence="1">
    <location>
        <begin position="238"/>
        <end position="542"/>
    </location>
</feature>
<dbReference type="RefSeq" id="WP_022790620.1">
    <property type="nucleotide sequence ID" value="NZ_UHFX01000003.1"/>
</dbReference>
<protein>
    <recommendedName>
        <fullName evidence="1">DUF4015 domain-containing protein</fullName>
    </recommendedName>
</protein>
<dbReference type="InterPro" id="IPR025275">
    <property type="entry name" value="DUF4015"/>
</dbReference>
<sequence length="565" mass="64331">MKKRKLRAGALIRIGGALIAAAFLVSCITAISSGIYNAIHPIRYIYSKENTLQVSVPYIVDGEAAEKKFSIPRGTAVRLSEKKEKESTFQYEGMQISLDNRYLKNTLEECIQIDTVYPRRLINLREKKDGPLCDEIVKKGESVKVTKVDLDDLDQTTGEIRWYQIEKDGKKYWLNGKYVETDKDLSTKNWNTDITYSTYWDEYYGEGYSKDAYIDQIDYKPTQTVEYEDNSLLTNCNAVHISLENMIQNKEYYLNLNKETGVNAYVVELKGDAGYLWYDSKAADEYLNDPKQAKSNVLASMDELKDLIKEFQDQGCYIIGRIVTFKDQIFALQNSKESITDNSGNLIVHNDEYWPSAYSRKAWMYNVAIAKEVADCGVNEIQFDYVRFPDGLSASMDSIDLKNTYDESKTAALQGFLQYAKEELEPYHVYVAADVFAWPLVAQDDQDIGQFYLAIANSVDVICPMPYSDHFSAGAMGIEDPSSDPGKVLEEYTRLADKEMKELENPPVYRSWIQAYGDLTPDQIKAQIKGINDSGYEGYMVWYGFGNPEDLDSNKAGYIDSAIQK</sequence>
<evidence type="ECO:0000313" key="3">
    <source>
        <dbReference type="Proteomes" id="UP000255523"/>
    </source>
</evidence>
<evidence type="ECO:0000259" key="1">
    <source>
        <dbReference type="Pfam" id="PF13200"/>
    </source>
</evidence>
<reference evidence="2 3" key="1">
    <citation type="submission" date="2018-06" db="EMBL/GenBank/DDBJ databases">
        <authorList>
            <consortium name="Pathogen Informatics"/>
            <person name="Doyle S."/>
        </authorList>
    </citation>
    <scope>NUCLEOTIDE SEQUENCE [LARGE SCALE GENOMIC DNA]</scope>
    <source>
        <strain evidence="2 3">NCTC11087</strain>
    </source>
</reference>
<proteinExistence type="predicted"/>
<keyword evidence="3" id="KW-1185">Reference proteome</keyword>
<evidence type="ECO:0000313" key="2">
    <source>
        <dbReference type="EMBL" id="SUO05015.1"/>
    </source>
</evidence>
<dbReference type="GeneID" id="77462882"/>
<dbReference type="Proteomes" id="UP000255523">
    <property type="component" value="Unassembled WGS sequence"/>
</dbReference>
<gene>
    <name evidence="2" type="ORF">NCTC11087_01948</name>
</gene>
<dbReference type="InterPro" id="IPR017853">
    <property type="entry name" value="GH"/>
</dbReference>
<dbReference type="OrthoDB" id="9774125at2"/>
<dbReference type="PROSITE" id="PS51257">
    <property type="entry name" value="PROKAR_LIPOPROTEIN"/>
    <property type="match status" value="1"/>
</dbReference>
<dbReference type="Pfam" id="PF13200">
    <property type="entry name" value="DUF4015"/>
    <property type="match status" value="1"/>
</dbReference>
<organism evidence="2 3">
    <name type="scientific">Faecalicoccus pleomorphus</name>
    <dbReference type="NCBI Taxonomy" id="1323"/>
    <lineage>
        <taxon>Bacteria</taxon>
        <taxon>Bacillati</taxon>
        <taxon>Bacillota</taxon>
        <taxon>Erysipelotrichia</taxon>
        <taxon>Erysipelotrichales</taxon>
        <taxon>Erysipelotrichaceae</taxon>
        <taxon>Faecalicoccus</taxon>
    </lineage>
</organism>